<dbReference type="InterPro" id="IPR020054">
    <property type="entry name" value="Prot_inh_SSI_I16_CS"/>
</dbReference>
<protein>
    <submittedName>
        <fullName evidence="9">Proteinase inhibitor I4 serpin</fullName>
    </submittedName>
</protein>
<evidence type="ECO:0000256" key="3">
    <source>
        <dbReference type="ARBA" id="ARBA00022525"/>
    </source>
</evidence>
<dbReference type="Proteomes" id="UP000309128">
    <property type="component" value="Unassembled WGS sequence"/>
</dbReference>
<evidence type="ECO:0000256" key="6">
    <source>
        <dbReference type="ARBA" id="ARBA00023157"/>
    </source>
</evidence>
<dbReference type="EMBL" id="VCKY01000017">
    <property type="protein sequence ID" value="TMR23687.1"/>
    <property type="molecule type" value="Genomic_DNA"/>
</dbReference>
<evidence type="ECO:0000313" key="9">
    <source>
        <dbReference type="EMBL" id="TMR23687.1"/>
    </source>
</evidence>
<dbReference type="Pfam" id="PF00720">
    <property type="entry name" value="SSI"/>
    <property type="match status" value="1"/>
</dbReference>
<evidence type="ECO:0000256" key="1">
    <source>
        <dbReference type="ARBA" id="ARBA00004613"/>
    </source>
</evidence>
<evidence type="ECO:0000259" key="8">
    <source>
        <dbReference type="Pfam" id="PF00720"/>
    </source>
</evidence>
<dbReference type="PROSITE" id="PS00999">
    <property type="entry name" value="SSI"/>
    <property type="match status" value="1"/>
</dbReference>
<accession>A0A5S4FSE7</accession>
<comment type="subcellular location">
    <subcellularLocation>
        <location evidence="1">Secreted</location>
    </subcellularLocation>
</comment>
<feature type="region of interest" description="Disordered" evidence="7">
    <location>
        <begin position="1"/>
        <end position="22"/>
    </location>
</feature>
<organism evidence="9 10">
    <name type="scientific">Nonomuraea turkmeniaca</name>
    <dbReference type="NCBI Taxonomy" id="103838"/>
    <lineage>
        <taxon>Bacteria</taxon>
        <taxon>Bacillati</taxon>
        <taxon>Actinomycetota</taxon>
        <taxon>Actinomycetes</taxon>
        <taxon>Streptosporangiales</taxon>
        <taxon>Streptosporangiaceae</taxon>
        <taxon>Nonomuraea</taxon>
    </lineage>
</organism>
<evidence type="ECO:0000256" key="5">
    <source>
        <dbReference type="ARBA" id="ARBA00022900"/>
    </source>
</evidence>
<name>A0A5S4FSE7_9ACTN</name>
<keyword evidence="3" id="KW-0964">Secreted</keyword>
<dbReference type="InterPro" id="IPR023549">
    <property type="entry name" value="Subtilisin_inhibitor"/>
</dbReference>
<evidence type="ECO:0000256" key="4">
    <source>
        <dbReference type="ARBA" id="ARBA00022690"/>
    </source>
</evidence>
<comment type="caution">
    <text evidence="9">The sequence shown here is derived from an EMBL/GenBank/DDBJ whole genome shotgun (WGS) entry which is preliminary data.</text>
</comment>
<dbReference type="GO" id="GO:0005576">
    <property type="term" value="C:extracellular region"/>
    <property type="evidence" value="ECO:0007669"/>
    <property type="project" value="UniProtKB-SubCell"/>
</dbReference>
<dbReference type="InterPro" id="IPR036819">
    <property type="entry name" value="Subtilisin_inhibitor-like_sf"/>
</dbReference>
<keyword evidence="4" id="KW-0646">Protease inhibitor</keyword>
<dbReference type="Gene3D" id="3.30.350.10">
    <property type="entry name" value="Subtilisin inhibitor-like"/>
    <property type="match status" value="1"/>
</dbReference>
<reference evidence="9 10" key="1">
    <citation type="submission" date="2019-05" db="EMBL/GenBank/DDBJ databases">
        <title>Draft genome sequence of Nonomuraea turkmeniaca DSM 43926.</title>
        <authorList>
            <person name="Saricaoglu S."/>
            <person name="Isik K."/>
        </authorList>
    </citation>
    <scope>NUCLEOTIDE SEQUENCE [LARGE SCALE GENOMIC DNA]</scope>
    <source>
        <strain evidence="9 10">DSM 43926</strain>
    </source>
</reference>
<evidence type="ECO:0000313" key="10">
    <source>
        <dbReference type="Proteomes" id="UP000309128"/>
    </source>
</evidence>
<evidence type="ECO:0000256" key="7">
    <source>
        <dbReference type="SAM" id="MobiDB-lite"/>
    </source>
</evidence>
<dbReference type="OrthoDB" id="3542626at2"/>
<proteinExistence type="inferred from homology"/>
<dbReference type="GO" id="GO:0004867">
    <property type="term" value="F:serine-type endopeptidase inhibitor activity"/>
    <property type="evidence" value="ECO:0007669"/>
    <property type="project" value="UniProtKB-KW"/>
</dbReference>
<dbReference type="AlphaFoldDB" id="A0A5S4FSE7"/>
<keyword evidence="6" id="KW-1015">Disulfide bond</keyword>
<sequence>MRWPSTLSRDPITLCSRDNASPSTREVSMNFGPAAARRTAALGICAAAILSAPFCSLPAGAAVAGAKLRITVTPDAGGGAYTMRLTCDPDRGSHPRPAPACDVLRSVDGHIEDLDVNPGPCTLIYLPVEVEVSGIWRGEPIEYQREFPNSCVMERTLGPLV</sequence>
<gene>
    <name evidence="9" type="ORF">ETD86_07590</name>
</gene>
<dbReference type="SUPFAM" id="SSF55399">
    <property type="entry name" value="Subtilisin inhibitor"/>
    <property type="match status" value="1"/>
</dbReference>
<feature type="domain" description="Subtilisin inhibitor" evidence="8">
    <location>
        <begin position="68"/>
        <end position="149"/>
    </location>
</feature>
<keyword evidence="10" id="KW-1185">Reference proteome</keyword>
<comment type="similarity">
    <text evidence="2">Belongs to the protease inhibitor I16 (SSI) family.</text>
</comment>
<keyword evidence="5" id="KW-0722">Serine protease inhibitor</keyword>
<evidence type="ECO:0000256" key="2">
    <source>
        <dbReference type="ARBA" id="ARBA00010472"/>
    </source>
</evidence>